<sequence>MQVTMESTDVKLDIDGVPCRLWNGVTPGGVTCLVMVHRIGVHALDDDSEFSELEPRPGKLTCVDYELLRAVLETAESDDAVMRGFDQQVITDLREILQR</sequence>
<evidence type="ECO:0000313" key="3">
    <source>
        <dbReference type="Proteomes" id="UP000315082"/>
    </source>
</evidence>
<dbReference type="EMBL" id="CP036348">
    <property type="protein sequence ID" value="QDV67673.1"/>
    <property type="molecule type" value="Genomic_DNA"/>
</dbReference>
<protein>
    <submittedName>
        <fullName evidence="1">Uncharacterized protein</fullName>
    </submittedName>
</protein>
<dbReference type="RefSeq" id="WP_145090837.1">
    <property type="nucleotide sequence ID" value="NZ_CP036348.1"/>
</dbReference>
<keyword evidence="3" id="KW-1185">Reference proteome</keyword>
<accession>A0A518JNS1</accession>
<dbReference type="KEGG" id="rcf:Poly24_08490"/>
<evidence type="ECO:0000313" key="2">
    <source>
        <dbReference type="EMBL" id="QDV67673.1"/>
    </source>
</evidence>
<proteinExistence type="predicted"/>
<dbReference type="KEGG" id="rcf:Poly24_13740"/>
<reference evidence="1 3" key="1">
    <citation type="submission" date="2019-02" db="EMBL/GenBank/DDBJ databases">
        <title>Deep-cultivation of Planctomycetes and their phenomic and genomic characterization uncovers novel biology.</title>
        <authorList>
            <person name="Wiegand S."/>
            <person name="Jogler M."/>
            <person name="Boedeker C."/>
            <person name="Pinto D."/>
            <person name="Vollmers J."/>
            <person name="Rivas-Marin E."/>
            <person name="Kohn T."/>
            <person name="Peeters S.H."/>
            <person name="Heuer A."/>
            <person name="Rast P."/>
            <person name="Oberbeckmann S."/>
            <person name="Bunk B."/>
            <person name="Jeske O."/>
            <person name="Meyerdierks A."/>
            <person name="Storesund J.E."/>
            <person name="Kallscheuer N."/>
            <person name="Luecker S."/>
            <person name="Lage O.M."/>
            <person name="Pohl T."/>
            <person name="Merkel B.J."/>
            <person name="Hornburger P."/>
            <person name="Mueller R.-W."/>
            <person name="Bruemmer F."/>
            <person name="Labrenz M."/>
            <person name="Spormann A.M."/>
            <person name="Op den Camp H."/>
            <person name="Overmann J."/>
            <person name="Amann R."/>
            <person name="Jetten M.S.M."/>
            <person name="Mascher T."/>
            <person name="Medema M.H."/>
            <person name="Devos D.P."/>
            <person name="Kaster A.-K."/>
            <person name="Ovreas L."/>
            <person name="Rohde M."/>
            <person name="Galperin M.Y."/>
            <person name="Jogler C."/>
        </authorList>
    </citation>
    <scope>NUCLEOTIDE SEQUENCE [LARGE SCALE GENOMIC DNA]</scope>
    <source>
        <strain evidence="1 3">Poly24</strain>
    </source>
</reference>
<dbReference type="Proteomes" id="UP000315082">
    <property type="component" value="Chromosome"/>
</dbReference>
<gene>
    <name evidence="1" type="ORF">Poly24_08490</name>
    <name evidence="2" type="ORF">Poly24_13740</name>
</gene>
<organism evidence="1 3">
    <name type="scientific">Rosistilla carotiformis</name>
    <dbReference type="NCBI Taxonomy" id="2528017"/>
    <lineage>
        <taxon>Bacteria</taxon>
        <taxon>Pseudomonadati</taxon>
        <taxon>Planctomycetota</taxon>
        <taxon>Planctomycetia</taxon>
        <taxon>Pirellulales</taxon>
        <taxon>Pirellulaceae</taxon>
        <taxon>Rosistilla</taxon>
    </lineage>
</organism>
<dbReference type="AlphaFoldDB" id="A0A518JNS1"/>
<name>A0A518JNS1_9BACT</name>
<dbReference type="OrthoDB" id="32195at2"/>
<evidence type="ECO:0000313" key="1">
    <source>
        <dbReference type="EMBL" id="QDV67158.1"/>
    </source>
</evidence>
<dbReference type="EMBL" id="CP036348">
    <property type="protein sequence ID" value="QDV67158.1"/>
    <property type="molecule type" value="Genomic_DNA"/>
</dbReference>